<sequence>MALSKLYAISAVYTLNARDDLRNWWGAARSYDISRQTGSGSRPQHSSKDDPHRSIAMKIHHPRYPSQPQTTTIEIRKETRVDGDPSMDMSPIKSKVPYD</sequence>
<feature type="non-terminal residue" evidence="1">
    <location>
        <position position="99"/>
    </location>
</feature>
<name>A0ACA9NR40_9GLOM</name>
<keyword evidence="2" id="KW-1185">Reference proteome</keyword>
<proteinExistence type="predicted"/>
<accession>A0ACA9NR40</accession>
<evidence type="ECO:0000313" key="1">
    <source>
        <dbReference type="EMBL" id="CAG8670741.1"/>
    </source>
</evidence>
<organism evidence="1 2">
    <name type="scientific">Acaulospora colombiana</name>
    <dbReference type="NCBI Taxonomy" id="27376"/>
    <lineage>
        <taxon>Eukaryota</taxon>
        <taxon>Fungi</taxon>
        <taxon>Fungi incertae sedis</taxon>
        <taxon>Mucoromycota</taxon>
        <taxon>Glomeromycotina</taxon>
        <taxon>Glomeromycetes</taxon>
        <taxon>Diversisporales</taxon>
        <taxon>Acaulosporaceae</taxon>
        <taxon>Acaulospora</taxon>
    </lineage>
</organism>
<comment type="caution">
    <text evidence="1">The sequence shown here is derived from an EMBL/GenBank/DDBJ whole genome shotgun (WGS) entry which is preliminary data.</text>
</comment>
<dbReference type="Proteomes" id="UP000789525">
    <property type="component" value="Unassembled WGS sequence"/>
</dbReference>
<protein>
    <submittedName>
        <fullName evidence="1">11998_t:CDS:1</fullName>
    </submittedName>
</protein>
<gene>
    <name evidence="1" type="ORF">ACOLOM_LOCUS8942</name>
</gene>
<dbReference type="EMBL" id="CAJVPT010024479">
    <property type="protein sequence ID" value="CAG8670741.1"/>
    <property type="molecule type" value="Genomic_DNA"/>
</dbReference>
<reference evidence="1" key="1">
    <citation type="submission" date="2021-06" db="EMBL/GenBank/DDBJ databases">
        <authorList>
            <person name="Kallberg Y."/>
            <person name="Tangrot J."/>
            <person name="Rosling A."/>
        </authorList>
    </citation>
    <scope>NUCLEOTIDE SEQUENCE</scope>
    <source>
        <strain evidence="1">CL356</strain>
    </source>
</reference>
<evidence type="ECO:0000313" key="2">
    <source>
        <dbReference type="Proteomes" id="UP000789525"/>
    </source>
</evidence>